<organism evidence="1 2">
    <name type="scientific">Photobacterium marinum</name>
    <dbReference type="NCBI Taxonomy" id="1056511"/>
    <lineage>
        <taxon>Bacteria</taxon>
        <taxon>Pseudomonadati</taxon>
        <taxon>Pseudomonadota</taxon>
        <taxon>Gammaproteobacteria</taxon>
        <taxon>Vibrionales</taxon>
        <taxon>Vibrionaceae</taxon>
        <taxon>Photobacterium</taxon>
    </lineage>
</organism>
<keyword evidence="2" id="KW-1185">Reference proteome</keyword>
<dbReference type="SUPFAM" id="SSF53474">
    <property type="entry name" value="alpha/beta-Hydrolases"/>
    <property type="match status" value="1"/>
</dbReference>
<evidence type="ECO:0000313" key="1">
    <source>
        <dbReference type="EMBL" id="ELR65227.1"/>
    </source>
</evidence>
<evidence type="ECO:0000313" key="2">
    <source>
        <dbReference type="Proteomes" id="UP000011134"/>
    </source>
</evidence>
<dbReference type="InterPro" id="IPR029058">
    <property type="entry name" value="AB_hydrolase_fold"/>
</dbReference>
<evidence type="ECO:0008006" key="3">
    <source>
        <dbReference type="Google" id="ProtNLM"/>
    </source>
</evidence>
<name>L8JCW3_9GAMM</name>
<dbReference type="PATRIC" id="fig|1056511.3.peg.2875"/>
<protein>
    <recommendedName>
        <fullName evidence="3">Bacterial virulence factor lipase N-terminal domain-containing protein</fullName>
    </recommendedName>
</protein>
<reference evidence="1 2" key="1">
    <citation type="submission" date="2012-12" db="EMBL/GenBank/DDBJ databases">
        <title>Genome Assembly of Photobacterium sp. AK15.</title>
        <authorList>
            <person name="Khatri I."/>
            <person name="Vaidya B."/>
            <person name="Srinivas T.N.R."/>
            <person name="Subramanian S."/>
            <person name="Pinnaka A."/>
        </authorList>
    </citation>
    <scope>NUCLEOTIDE SEQUENCE [LARGE SCALE GENOMIC DNA]</scope>
    <source>
        <strain evidence="1 2">AK15</strain>
    </source>
</reference>
<sequence>MLCNSSQSIKRSRRLSLKDSVVILAMSASVTGCLDSSSSNAGDQPHVVFAPYSQQMDLVNDLRFEARFASGVNYETADDGVVSVNGRRGQTLAHSDGFSTTAQFDVTFSKPLDPGSVVFSGAAQNVFVLPLKSNSNDYIALESYQGNASKLIDRAKLAQQQIRANVVTLDGEANVLRISPLVPLSPKTKYLVILTNTLRDINGQSIVPSDDYYNFSHSQSQESGSSIPDAVARWHSMATDALTAIAGGFVEKGKSTYLSAERRKAGEQVAHAFTFTTTAGTEVLEALASPKAALINQGLTEQEADELLASTVNGNAVPQPRKVGIIRRDLSIGDMLDPFLQKLGVVFNSLDSRALAHQFNMPVEQIDQLKLQYKDFKLDGDLLDQLLSDGFKDPTTGFVLSSASFGYPKIKFAQGHITLPYYLAAPDLDNNGHITPGSLTSFGNDEWQYGDPGQTATSTSAQAAFPYPEQQAEYKVPFLVTLPEARHKPAQGWPVVIFQHGILGDRSNSFPAGMALASLCDKERPQNDCFATIAMDLPLHGISPQLLVGTAAVPSPFIGFGMDSLRKETDEKLKALDPLAPDYQQQKDKLDARMEEMDGIVERHFSATRTPTGQMKQMSWDLASLEGSSGSTFMNFSNVLSQRDRMRQAISDLLNLNATLKDIDLDGDGIGDFDTSRVYFVGHSLGGVLGMPFVAVNNDLLVHQYNPNLPKIQAAAFLTTGGGVPKLLEHSPSFRPEILRALKHLDADQSLTLGSKAFEHYFYTLQSMIDGADPLNYAAKLKASDTGIYMAEVVGGAPVLDAYGYQQYSADGKPMTTLPDQTIPNSADGKPTAPYKGSIAAPLAGTEPMVKLMGLKSLRSDEVVSDDYSVNRGFSVNAEHGYPLKVVARFNRGTHVSPVMALDNVQRMLVDNQKLVEAFKSGGMGKEHLSLIYLAADSFKRSGGLFVEMTGQVSDFFTSNGQKVAVNDANFLSQKDPHEGDIPLPPVTLVSKLPVTCKVGEACIIDNDDEAFETVGNWTYQTDRPGDTEGRTYAYASGSGSNYFAHAAWWFRVDKAGTYRVSMRTPSKFVKTEDSWNPLNKVTPHGATTGARYNVFSTVGESQDRMFNLVEGVNNKAPFDYPLAPNGEYVELGEFVFDINHDYKVTVHNRSVEIITGPLMADAVKIEYVSGNTNLSAGGELERLIAHTEHLVATAQIGDKPGQYTIEEPVRKLEAVLEGVKTFTFDNTMSTEKMLAFKIQFDKALSELEKSKVAQPPVVGIERDGRLMSHRSENFSVNVEGELKSDSYGQDGADYLFFTDTSAQAEWTFMVAESGRYKVEFNSPGGFGWSHGYGSKQTKYELLNGHQVLAEKLVSLYDNPHSFEALATVSLVKGQQYKVRVSNPYGSYGIAADAIKVTYQP</sequence>
<dbReference type="Gene3D" id="3.40.50.1820">
    <property type="entry name" value="alpha/beta hydrolase"/>
    <property type="match status" value="1"/>
</dbReference>
<gene>
    <name evidence="1" type="ORF">C942_01799</name>
</gene>
<comment type="caution">
    <text evidence="1">The sequence shown here is derived from an EMBL/GenBank/DDBJ whole genome shotgun (WGS) entry which is preliminary data.</text>
</comment>
<dbReference type="EMBL" id="AMZO01000020">
    <property type="protein sequence ID" value="ELR65227.1"/>
    <property type="molecule type" value="Genomic_DNA"/>
</dbReference>
<dbReference type="Proteomes" id="UP000011134">
    <property type="component" value="Unassembled WGS sequence"/>
</dbReference>
<proteinExistence type="predicted"/>
<accession>L8JCW3</accession>